<accession>E0RWT9</accession>
<reference evidence="2 3" key="1">
    <citation type="journal article" date="2010" name="PLoS ONE">
        <title>The glycobiome of the rumen bacterium Butyrivibrio proteoclasticus B316(T) highlights adaptation to a polysaccharide-rich environment.</title>
        <authorList>
            <person name="Kelly W.J."/>
            <person name="Leahy S.C."/>
            <person name="Altermann E."/>
            <person name="Yeoman C.J."/>
            <person name="Dunne J.C."/>
            <person name="Kong Z."/>
            <person name="Pacheco D.M."/>
            <person name="Li D."/>
            <person name="Noel S.J."/>
            <person name="Moon C.D."/>
            <person name="Cookson A.L."/>
            <person name="Attwood G.T."/>
        </authorList>
    </citation>
    <scope>NUCLEOTIDE SEQUENCE [LARGE SCALE GENOMIC DNA]</scope>
    <source>
        <strain evidence="3">ATCC 51982 / DSM 14932 / B316</strain>
    </source>
</reference>
<dbReference type="EMBL" id="CP001810">
    <property type="protein sequence ID" value="ADL34615.1"/>
    <property type="molecule type" value="Genomic_DNA"/>
</dbReference>
<feature type="transmembrane region" description="Helical" evidence="1">
    <location>
        <begin position="12"/>
        <end position="35"/>
    </location>
</feature>
<proteinExistence type="predicted"/>
<dbReference type="HOGENOM" id="CLU_179195_0_0_9"/>
<dbReference type="KEGG" id="bpb:bpr_I1881"/>
<dbReference type="STRING" id="515622.bpr_I1881"/>
<evidence type="ECO:0000256" key="1">
    <source>
        <dbReference type="SAM" id="Phobius"/>
    </source>
</evidence>
<evidence type="ECO:0000313" key="2">
    <source>
        <dbReference type="EMBL" id="ADL34615.1"/>
    </source>
</evidence>
<name>E0RWT9_BUTPB</name>
<sequence length="83" mass="9520">MTMVFILERTVRIMLSLLFIIFFFWIFGKMIGFAFRASWSFIKVMFTLVFLPLILVGLVFKGLVAIALPVLLVVGLFSLLDRA</sequence>
<keyword evidence="3" id="KW-1185">Reference proteome</keyword>
<dbReference type="AlphaFoldDB" id="E0RWT9"/>
<keyword evidence="1" id="KW-0812">Transmembrane</keyword>
<dbReference type="Proteomes" id="UP000001299">
    <property type="component" value="Chromosome 1"/>
</dbReference>
<gene>
    <name evidence="2" type="ordered locus">bpr_I1881</name>
</gene>
<evidence type="ECO:0000313" key="3">
    <source>
        <dbReference type="Proteomes" id="UP000001299"/>
    </source>
</evidence>
<feature type="transmembrane region" description="Helical" evidence="1">
    <location>
        <begin position="47"/>
        <end position="80"/>
    </location>
</feature>
<dbReference type="eggNOG" id="ENOG5033MVJ">
    <property type="taxonomic scope" value="Bacteria"/>
</dbReference>
<organism evidence="2 3">
    <name type="scientific">Butyrivibrio proteoclasticus (strain ATCC 51982 / DSM 14932 / B316)</name>
    <name type="common">Clostridium proteoclasticum</name>
    <dbReference type="NCBI Taxonomy" id="515622"/>
    <lineage>
        <taxon>Bacteria</taxon>
        <taxon>Bacillati</taxon>
        <taxon>Bacillota</taxon>
        <taxon>Clostridia</taxon>
        <taxon>Lachnospirales</taxon>
        <taxon>Lachnospiraceae</taxon>
        <taxon>Butyrivibrio</taxon>
    </lineage>
</organism>
<keyword evidence="1" id="KW-1133">Transmembrane helix</keyword>
<protein>
    <submittedName>
        <fullName evidence="2">Uncharacterized protein</fullName>
    </submittedName>
</protein>
<keyword evidence="1" id="KW-0472">Membrane</keyword>